<dbReference type="Gene3D" id="3.10.450.50">
    <property type="match status" value="1"/>
</dbReference>
<keyword evidence="2" id="KW-1185">Reference proteome</keyword>
<evidence type="ECO:0000313" key="1">
    <source>
        <dbReference type="EMBL" id="KAB1220936.1"/>
    </source>
</evidence>
<dbReference type="PANTHER" id="PTHR33698">
    <property type="entry name" value="NUCLEAR TRANSPORT FACTOR 2 (NTF2)-LIKE PROTEIN"/>
    <property type="match status" value="1"/>
</dbReference>
<name>A0A6A1W9D9_9ROSI</name>
<protein>
    <submittedName>
        <fullName evidence="1">Uncharacterized protein</fullName>
    </submittedName>
</protein>
<dbReference type="Proteomes" id="UP000516437">
    <property type="component" value="Chromosome 3"/>
</dbReference>
<sequence>MASLGQYCTRNCLNSKNSFSTFSVSQPRNARQYSNIVTNQHSSNHRPTCCRLSSGGKKHLISIFPLSKVDPWRQWCSDDGSCGIAPFSPQIPSALDLVDEFYKAINVDDTETLDEKLDQILSDDCEYQDLFFYIPFKGKQGIKNFLRNVKDAMGSHIHIVVDSVKEGENYTAAVFWHLGWKDREIPFSTGCRFFECEEVGGKLLIRKIIGMEEFPVKPGDLLLKFLKAISSILDRYPKLAEGLLQVKSEGTHEGGLDALLDILGLLKH</sequence>
<evidence type="ECO:0000313" key="2">
    <source>
        <dbReference type="Proteomes" id="UP000516437"/>
    </source>
</evidence>
<gene>
    <name evidence="1" type="ORF">CJ030_MR3G025373</name>
</gene>
<dbReference type="EMBL" id="RXIC02000021">
    <property type="protein sequence ID" value="KAB1220936.1"/>
    <property type="molecule type" value="Genomic_DNA"/>
</dbReference>
<dbReference type="PANTHER" id="PTHR33698:SF5">
    <property type="entry name" value="NTF2-LIKE DOMAIN-CONTAINING PROTEIN-RELATED"/>
    <property type="match status" value="1"/>
</dbReference>
<dbReference type="CDD" id="cd00531">
    <property type="entry name" value="NTF2_like"/>
    <property type="match status" value="1"/>
</dbReference>
<comment type="caution">
    <text evidence="1">The sequence shown here is derived from an EMBL/GenBank/DDBJ whole genome shotgun (WGS) entry which is preliminary data.</text>
</comment>
<proteinExistence type="predicted"/>
<dbReference type="InterPro" id="IPR032710">
    <property type="entry name" value="NTF2-like_dom_sf"/>
</dbReference>
<dbReference type="AlphaFoldDB" id="A0A6A1W9D9"/>
<accession>A0A6A1W9D9</accession>
<reference evidence="1 2" key="1">
    <citation type="journal article" date="2019" name="Plant Biotechnol. J.">
        <title>The red bayberry genome and genetic basis of sex determination.</title>
        <authorList>
            <person name="Jia H.M."/>
            <person name="Jia H.J."/>
            <person name="Cai Q.L."/>
            <person name="Wang Y."/>
            <person name="Zhao H.B."/>
            <person name="Yang W.F."/>
            <person name="Wang G.Y."/>
            <person name="Li Y.H."/>
            <person name="Zhan D.L."/>
            <person name="Shen Y.T."/>
            <person name="Niu Q.F."/>
            <person name="Chang L."/>
            <person name="Qiu J."/>
            <person name="Zhao L."/>
            <person name="Xie H.B."/>
            <person name="Fu W.Y."/>
            <person name="Jin J."/>
            <person name="Li X.W."/>
            <person name="Jiao Y."/>
            <person name="Zhou C.C."/>
            <person name="Tu T."/>
            <person name="Chai C.Y."/>
            <person name="Gao J.L."/>
            <person name="Fan L.J."/>
            <person name="van de Weg E."/>
            <person name="Wang J.Y."/>
            <person name="Gao Z.S."/>
        </authorList>
    </citation>
    <scope>NUCLEOTIDE SEQUENCE [LARGE SCALE GENOMIC DNA]</scope>
    <source>
        <tissue evidence="1">Leaves</tissue>
    </source>
</reference>
<dbReference type="SUPFAM" id="SSF54427">
    <property type="entry name" value="NTF2-like"/>
    <property type="match status" value="1"/>
</dbReference>
<organism evidence="1 2">
    <name type="scientific">Morella rubra</name>
    <name type="common">Chinese bayberry</name>
    <dbReference type="NCBI Taxonomy" id="262757"/>
    <lineage>
        <taxon>Eukaryota</taxon>
        <taxon>Viridiplantae</taxon>
        <taxon>Streptophyta</taxon>
        <taxon>Embryophyta</taxon>
        <taxon>Tracheophyta</taxon>
        <taxon>Spermatophyta</taxon>
        <taxon>Magnoliopsida</taxon>
        <taxon>eudicotyledons</taxon>
        <taxon>Gunneridae</taxon>
        <taxon>Pentapetalae</taxon>
        <taxon>rosids</taxon>
        <taxon>fabids</taxon>
        <taxon>Fagales</taxon>
        <taxon>Myricaceae</taxon>
        <taxon>Morella</taxon>
    </lineage>
</organism>
<dbReference type="OrthoDB" id="1886670at2759"/>